<keyword evidence="2" id="KW-0472">Membrane</keyword>
<feature type="transmembrane region" description="Helical" evidence="2">
    <location>
        <begin position="42"/>
        <end position="60"/>
    </location>
</feature>
<organism evidence="3 4">
    <name type="scientific">candidate division TA06 bacterium B3_TA06</name>
    <dbReference type="NCBI Taxonomy" id="2012487"/>
    <lineage>
        <taxon>Bacteria</taxon>
        <taxon>Bacteria division TA06</taxon>
    </lineage>
</organism>
<feature type="transmembrane region" description="Helical" evidence="2">
    <location>
        <begin position="66"/>
        <end position="89"/>
    </location>
</feature>
<dbReference type="NCBIfam" id="TIGR01300">
    <property type="entry name" value="CPA3_mnhG_phaG"/>
    <property type="match status" value="1"/>
</dbReference>
<gene>
    <name evidence="3" type="ORF">CEE36_04310</name>
</gene>
<dbReference type="PANTHER" id="PTHR34703">
    <property type="entry name" value="ANTIPORTER SUBUNIT MNHG2-RELATED"/>
    <property type="match status" value="1"/>
</dbReference>
<dbReference type="AlphaFoldDB" id="A0A532V7T5"/>
<dbReference type="GO" id="GO:0015385">
    <property type="term" value="F:sodium:proton antiporter activity"/>
    <property type="evidence" value="ECO:0007669"/>
    <property type="project" value="TreeGrafter"/>
</dbReference>
<dbReference type="PANTHER" id="PTHR34703:SF1">
    <property type="entry name" value="ANTIPORTER SUBUNIT MNHG2-RELATED"/>
    <property type="match status" value="1"/>
</dbReference>
<sequence>MTEVTVVDIIGYIVILVGVLFDLLGAIGLVRFPDVYNRLQSATKSVTLGTFGIMIGILIVTGFTPLGIKALICGVFLLLTAPVSAHALSRGSLRFGAKMWKGTVIDSYGKDKLGGPQIESEEGETKESKEKEDEVA</sequence>
<feature type="region of interest" description="Disordered" evidence="1">
    <location>
        <begin position="107"/>
        <end position="136"/>
    </location>
</feature>
<dbReference type="NCBIfam" id="NF009314">
    <property type="entry name" value="PRK12674.1-2"/>
    <property type="match status" value="1"/>
</dbReference>
<keyword evidence="2" id="KW-1133">Transmembrane helix</keyword>
<proteinExistence type="predicted"/>
<dbReference type="Pfam" id="PF03334">
    <property type="entry name" value="PhaG_MnhG_YufB"/>
    <property type="match status" value="1"/>
</dbReference>
<protein>
    <submittedName>
        <fullName evidence="3">Na+/H+ antiporter subunit G</fullName>
    </submittedName>
</protein>
<feature type="compositionally biased region" description="Basic and acidic residues" evidence="1">
    <location>
        <begin position="123"/>
        <end position="136"/>
    </location>
</feature>
<name>A0A532V7T5_UNCT6</name>
<feature type="transmembrane region" description="Helical" evidence="2">
    <location>
        <begin position="6"/>
        <end position="30"/>
    </location>
</feature>
<dbReference type="InterPro" id="IPR005133">
    <property type="entry name" value="PhaG_MnhG_YufB"/>
</dbReference>
<evidence type="ECO:0000256" key="2">
    <source>
        <dbReference type="SAM" id="Phobius"/>
    </source>
</evidence>
<reference evidence="3 4" key="1">
    <citation type="submission" date="2017-06" db="EMBL/GenBank/DDBJ databases">
        <title>Novel microbial phyla capable of carbon fixation and sulfur reduction in deep-sea sediments.</title>
        <authorList>
            <person name="Huang J."/>
            <person name="Baker B."/>
            <person name="Wang Y."/>
        </authorList>
    </citation>
    <scope>NUCLEOTIDE SEQUENCE [LARGE SCALE GENOMIC DNA]</scope>
    <source>
        <strain evidence="3">B3_TA06</strain>
    </source>
</reference>
<accession>A0A532V7T5</accession>
<dbReference type="EMBL" id="NJBO01000005">
    <property type="protein sequence ID" value="TKJ43263.1"/>
    <property type="molecule type" value="Genomic_DNA"/>
</dbReference>
<evidence type="ECO:0000313" key="3">
    <source>
        <dbReference type="EMBL" id="TKJ43263.1"/>
    </source>
</evidence>
<comment type="caution">
    <text evidence="3">The sequence shown here is derived from an EMBL/GenBank/DDBJ whole genome shotgun (WGS) entry which is preliminary data.</text>
</comment>
<dbReference type="Proteomes" id="UP000317778">
    <property type="component" value="Unassembled WGS sequence"/>
</dbReference>
<evidence type="ECO:0000256" key="1">
    <source>
        <dbReference type="SAM" id="MobiDB-lite"/>
    </source>
</evidence>
<keyword evidence="2" id="KW-0812">Transmembrane</keyword>
<evidence type="ECO:0000313" key="4">
    <source>
        <dbReference type="Proteomes" id="UP000317778"/>
    </source>
</evidence>